<dbReference type="Gene3D" id="3.10.180.10">
    <property type="entry name" value="2,3-Dihydroxybiphenyl 1,2-Dioxygenase, domain 1"/>
    <property type="match status" value="1"/>
</dbReference>
<dbReference type="EMBL" id="CP163302">
    <property type="protein sequence ID" value="XDP47220.1"/>
    <property type="molecule type" value="Genomic_DNA"/>
</dbReference>
<evidence type="ECO:0000313" key="2">
    <source>
        <dbReference type="EMBL" id="XDP47220.1"/>
    </source>
</evidence>
<dbReference type="PANTHER" id="PTHR33990">
    <property type="entry name" value="PROTEIN YJDN-RELATED"/>
    <property type="match status" value="1"/>
</dbReference>
<dbReference type="InterPro" id="IPR004360">
    <property type="entry name" value="Glyas_Fos-R_dOase_dom"/>
</dbReference>
<dbReference type="KEGG" id="spue:AB5L97_09700"/>
<organism evidence="2">
    <name type="scientific">Sinomonas puerhi</name>
    <dbReference type="NCBI Taxonomy" id="3238584"/>
    <lineage>
        <taxon>Bacteria</taxon>
        <taxon>Bacillati</taxon>
        <taxon>Actinomycetota</taxon>
        <taxon>Actinomycetes</taxon>
        <taxon>Micrococcales</taxon>
        <taxon>Micrococcaceae</taxon>
        <taxon>Sinomonas</taxon>
    </lineage>
</organism>
<dbReference type="InterPro" id="IPR029068">
    <property type="entry name" value="Glyas_Bleomycin-R_OHBP_Dase"/>
</dbReference>
<reference evidence="2" key="1">
    <citation type="submission" date="2024-07" db="EMBL/GenBank/DDBJ databases">
        <authorList>
            <person name="fu j."/>
        </authorList>
    </citation>
    <scope>NUCLEOTIDE SEQUENCE</scope>
    <source>
        <strain evidence="2">P10A9</strain>
    </source>
</reference>
<name>A0AB39L8L5_9MICC</name>
<protein>
    <submittedName>
        <fullName evidence="2">VOC family protein</fullName>
    </submittedName>
</protein>
<feature type="domain" description="Glyoxalase/fosfomycin resistance/dioxygenase" evidence="1">
    <location>
        <begin position="13"/>
        <end position="126"/>
    </location>
</feature>
<evidence type="ECO:0000259" key="1">
    <source>
        <dbReference type="Pfam" id="PF00903"/>
    </source>
</evidence>
<dbReference type="PANTHER" id="PTHR33990:SF1">
    <property type="entry name" value="PROTEIN YJDN"/>
    <property type="match status" value="1"/>
</dbReference>
<sequence>MPTSPTPYVSFPGTAREALEFYRDVFGGDLTLHTRADFGSADEPLEAVAHGILSGPVQLFGADADGTAPSPHCEGIMFSLLGASDAETLTGWFARLSEGGRVVDDLRSRPWGASDGQVVDKYGLHWLIGFEH</sequence>
<gene>
    <name evidence="2" type="ORF">AB5L97_09700</name>
</gene>
<dbReference type="Pfam" id="PF00903">
    <property type="entry name" value="Glyoxalase"/>
    <property type="match status" value="1"/>
</dbReference>
<dbReference type="CDD" id="cd06588">
    <property type="entry name" value="PhnB_like"/>
    <property type="match status" value="1"/>
</dbReference>
<dbReference type="RefSeq" id="WP_369047327.1">
    <property type="nucleotide sequence ID" value="NZ_CP163302.1"/>
</dbReference>
<dbReference type="InterPro" id="IPR028973">
    <property type="entry name" value="PhnB-like"/>
</dbReference>
<dbReference type="AlphaFoldDB" id="A0AB39L8L5"/>
<accession>A0AB39L8L5</accession>
<proteinExistence type="predicted"/>
<dbReference type="SUPFAM" id="SSF54593">
    <property type="entry name" value="Glyoxalase/Bleomycin resistance protein/Dihydroxybiphenyl dioxygenase"/>
    <property type="match status" value="1"/>
</dbReference>